<evidence type="ECO:0000313" key="1">
    <source>
        <dbReference type="EMBL" id="PHE88554.1"/>
    </source>
</evidence>
<comment type="caution">
    <text evidence="1">The sequence shown here is derived from an EMBL/GenBank/DDBJ whole genome shotgun (WGS) entry which is preliminary data.</text>
</comment>
<evidence type="ECO:0000313" key="2">
    <source>
        <dbReference type="Proteomes" id="UP000221918"/>
    </source>
</evidence>
<gene>
    <name evidence="1" type="ORF">COF81_25945</name>
</gene>
<reference evidence="1 2" key="1">
    <citation type="submission" date="2017-09" db="EMBL/GenBank/DDBJ databases">
        <title>Large-scale bioinformatics analysis of Bacillus genomes uncovers conserved roles of natural products in bacterial physiology.</title>
        <authorList>
            <consortium name="Agbiome Team Llc"/>
            <person name="Bleich R.M."/>
            <person name="Grubbs K.J."/>
            <person name="Santa Maria K.C."/>
            <person name="Allen S.E."/>
            <person name="Farag S."/>
            <person name="Shank E.A."/>
            <person name="Bowers A."/>
        </authorList>
    </citation>
    <scope>NUCLEOTIDE SEQUENCE [LARGE SCALE GENOMIC DNA]</scope>
    <source>
        <strain evidence="1 2">AFS037265</strain>
    </source>
</reference>
<dbReference type="Proteomes" id="UP000221918">
    <property type="component" value="Unassembled WGS sequence"/>
</dbReference>
<protein>
    <submittedName>
        <fullName evidence="1">Uncharacterized protein</fullName>
    </submittedName>
</protein>
<organism evidence="1 2">
    <name type="scientific">Bacillus pseudomycoides</name>
    <dbReference type="NCBI Taxonomy" id="64104"/>
    <lineage>
        <taxon>Bacteria</taxon>
        <taxon>Bacillati</taxon>
        <taxon>Bacillota</taxon>
        <taxon>Bacilli</taxon>
        <taxon>Bacillales</taxon>
        <taxon>Bacillaceae</taxon>
        <taxon>Bacillus</taxon>
        <taxon>Bacillus cereus group</taxon>
    </lineage>
</organism>
<proteinExistence type="predicted"/>
<name>A0ABD6SZA2_9BACI</name>
<dbReference type="AlphaFoldDB" id="A0ABD6SZA2"/>
<sequence length="82" mass="9710">MIFPSFSPPTCKLRNICQDTIKYTNFDYNKSKIAERCSFKGNFENMKHDIKPVVTRDTGFSSFFFVSRIWQKPFHVLDVSNY</sequence>
<dbReference type="EMBL" id="NUTL01000146">
    <property type="protein sequence ID" value="PHE88554.1"/>
    <property type="molecule type" value="Genomic_DNA"/>
</dbReference>
<accession>A0ABD6SZA2</accession>